<feature type="domain" description="STAS" evidence="1">
    <location>
        <begin position="32"/>
        <end position="140"/>
    </location>
</feature>
<dbReference type="PROSITE" id="PS50801">
    <property type="entry name" value="STAS"/>
    <property type="match status" value="1"/>
</dbReference>
<dbReference type="EMBL" id="CABVGP010000002">
    <property type="protein sequence ID" value="VVJ21812.1"/>
    <property type="molecule type" value="Genomic_DNA"/>
</dbReference>
<dbReference type="RefSeq" id="WP_155546672.1">
    <property type="nucleotide sequence ID" value="NZ_CABVGP010000002.1"/>
</dbReference>
<dbReference type="AlphaFoldDB" id="A0A6I8M2P4"/>
<dbReference type="PANTHER" id="PTHR33495">
    <property type="entry name" value="ANTI-SIGMA FACTOR ANTAGONIST TM_1081-RELATED-RELATED"/>
    <property type="match status" value="1"/>
</dbReference>
<dbReference type="PANTHER" id="PTHR33495:SF2">
    <property type="entry name" value="ANTI-SIGMA FACTOR ANTAGONIST TM_1081-RELATED"/>
    <property type="match status" value="1"/>
</dbReference>
<dbReference type="GO" id="GO:0043856">
    <property type="term" value="F:anti-sigma factor antagonist activity"/>
    <property type="evidence" value="ECO:0007669"/>
    <property type="project" value="TreeGrafter"/>
</dbReference>
<dbReference type="InterPro" id="IPR002645">
    <property type="entry name" value="STAS_dom"/>
</dbReference>
<dbReference type="Proteomes" id="UP000399805">
    <property type="component" value="Unassembled WGS sequence"/>
</dbReference>
<evidence type="ECO:0000313" key="3">
    <source>
        <dbReference type="Proteomes" id="UP000399805"/>
    </source>
</evidence>
<dbReference type="CDD" id="cd07043">
    <property type="entry name" value="STAS_anti-anti-sigma_factors"/>
    <property type="match status" value="1"/>
</dbReference>
<dbReference type="InterPro" id="IPR036513">
    <property type="entry name" value="STAS_dom_sf"/>
</dbReference>
<dbReference type="Gene3D" id="3.30.750.24">
    <property type="entry name" value="STAS domain"/>
    <property type="match status" value="1"/>
</dbReference>
<proteinExistence type="predicted"/>
<keyword evidence="3" id="KW-1185">Reference proteome</keyword>
<organism evidence="2 3">
    <name type="scientific">Amycolatopsis camponoti</name>
    <dbReference type="NCBI Taxonomy" id="2606593"/>
    <lineage>
        <taxon>Bacteria</taxon>
        <taxon>Bacillati</taxon>
        <taxon>Actinomycetota</taxon>
        <taxon>Actinomycetes</taxon>
        <taxon>Pseudonocardiales</taxon>
        <taxon>Pseudonocardiaceae</taxon>
        <taxon>Amycolatopsis</taxon>
    </lineage>
</organism>
<evidence type="ECO:0000259" key="1">
    <source>
        <dbReference type="PROSITE" id="PS50801"/>
    </source>
</evidence>
<gene>
    <name evidence="2" type="ORF">AA23TX_06827</name>
</gene>
<reference evidence="2 3" key="1">
    <citation type="submission" date="2019-09" db="EMBL/GenBank/DDBJ databases">
        <authorList>
            <person name="Leyn A S."/>
        </authorList>
    </citation>
    <scope>NUCLEOTIDE SEQUENCE [LARGE SCALE GENOMIC DNA]</scope>
    <source>
        <strain evidence="2">AA231_1</strain>
    </source>
</reference>
<dbReference type="Pfam" id="PF01740">
    <property type="entry name" value="STAS"/>
    <property type="match status" value="1"/>
</dbReference>
<dbReference type="SUPFAM" id="SSF52091">
    <property type="entry name" value="SpoIIaa-like"/>
    <property type="match status" value="1"/>
</dbReference>
<name>A0A6I8M2P4_9PSEU</name>
<sequence>MTVHRGQCAPIVPSVVIDFPRAPVAGHRYQDLTITVERLGETLVVAVDGDVDLGTAPMLHDVLDANLGRAPRRIVVDLSLVRFLNAAGLEVLLDAHRRASPGTDVRLVATTRATWRPLRLTRTDERLVVHTSRAAAIAAPLWAAADTG</sequence>
<evidence type="ECO:0000313" key="2">
    <source>
        <dbReference type="EMBL" id="VVJ21812.1"/>
    </source>
</evidence>
<accession>A0A6I8M2P4</accession>
<protein>
    <submittedName>
        <fullName evidence="2">Anti-sigma-factor antagonist</fullName>
    </submittedName>
</protein>